<dbReference type="Proteomes" id="UP000182631">
    <property type="component" value="Unassembled WGS sequence"/>
</dbReference>
<sequence>MCWIHWHCPTEVHQLLEHHYRALQLDPDRSWRSPVTDDVVE</sequence>
<organism evidence="1 2">
    <name type="scientific">Candidatus Synechococcus spongiarum</name>
    <dbReference type="NCBI Taxonomy" id="431041"/>
    <lineage>
        <taxon>Bacteria</taxon>
        <taxon>Bacillati</taxon>
        <taxon>Cyanobacteriota</taxon>
        <taxon>Cyanophyceae</taxon>
        <taxon>Synechococcales</taxon>
        <taxon>Synechococcaceae</taxon>
        <taxon>Synechococcus</taxon>
    </lineage>
</organism>
<protein>
    <submittedName>
        <fullName evidence="1">Uncharacterized protein</fullName>
    </submittedName>
</protein>
<dbReference type="EMBL" id="FITM01000023">
    <property type="protein sequence ID" value="SAY38353.1"/>
    <property type="molecule type" value="Genomic_DNA"/>
</dbReference>
<evidence type="ECO:0000313" key="1">
    <source>
        <dbReference type="EMBL" id="SAY38353.1"/>
    </source>
</evidence>
<accession>A0A165AEM2</accession>
<name>A0A165AEM2_9SYNE</name>
<gene>
    <name evidence="1" type="ORF">FLM9_211</name>
</gene>
<proteinExistence type="predicted"/>
<keyword evidence="2" id="KW-1185">Reference proteome</keyword>
<evidence type="ECO:0000313" key="2">
    <source>
        <dbReference type="Proteomes" id="UP000182631"/>
    </source>
</evidence>
<dbReference type="AlphaFoldDB" id="A0A165AEM2"/>
<reference evidence="2" key="1">
    <citation type="submission" date="2016-02" db="EMBL/GenBank/DDBJ databases">
        <authorList>
            <person name="liu f."/>
        </authorList>
    </citation>
    <scope>NUCLEOTIDE SEQUENCE [LARGE SCALE GENOMIC DNA]</scope>
</reference>